<evidence type="ECO:0000313" key="2">
    <source>
        <dbReference type="Proteomes" id="UP000601736"/>
    </source>
</evidence>
<dbReference type="InterPro" id="IPR012657">
    <property type="entry name" value="23S_rRNA-intervening_sequence"/>
</dbReference>
<dbReference type="NCBIfam" id="TIGR02436">
    <property type="entry name" value="four helix bundle protein"/>
    <property type="match status" value="1"/>
</dbReference>
<sequence length="126" mass="14654">MKWKVKGKIMTVKNYRELIIWQKAMDLVELIYQVTKNFPKEELYGLTSQIRRAAVSIPSNIAEGQARQSTSEFRNFLSIAQGSRAEVETQLMIAQRLDYLPQQKAEQILNLSEEIKRMIYSLTSKL</sequence>
<dbReference type="PANTHER" id="PTHR38471:SF2">
    <property type="entry name" value="FOUR HELIX BUNDLE PROTEIN"/>
    <property type="match status" value="1"/>
</dbReference>
<dbReference type="NCBIfam" id="NF008911">
    <property type="entry name" value="PRK12275.1-2"/>
    <property type="match status" value="1"/>
</dbReference>
<evidence type="ECO:0000313" key="1">
    <source>
        <dbReference type="EMBL" id="CAE6519236.1"/>
    </source>
</evidence>
<dbReference type="Proteomes" id="UP000601736">
    <property type="component" value="Unassembled WGS sequence"/>
</dbReference>
<name>A0A8H8Z3H6_9PROT</name>
<dbReference type="PANTHER" id="PTHR38471">
    <property type="entry name" value="FOUR HELIX BUNDLE PROTEIN"/>
    <property type="match status" value="1"/>
</dbReference>
<gene>
    <name evidence="1" type="ORF">NMYAN_90124</name>
</gene>
<accession>A0A8H8Z3H6</accession>
<reference evidence="1" key="1">
    <citation type="submission" date="2021-02" db="EMBL/GenBank/DDBJ databases">
        <authorList>
            <person name="Han P."/>
        </authorList>
    </citation>
    <scope>NUCLEOTIDE SEQUENCE</scope>
    <source>
        <strain evidence="1">Nitrosomonas nitrosa 18-3D</strain>
    </source>
</reference>
<organism evidence="1 2">
    <name type="scientific">Nitrosomonas nitrosa</name>
    <dbReference type="NCBI Taxonomy" id="52442"/>
    <lineage>
        <taxon>Bacteria</taxon>
        <taxon>Pseudomonadati</taxon>
        <taxon>Pseudomonadota</taxon>
        <taxon>Betaproteobacteria</taxon>
        <taxon>Nitrosomonadales</taxon>
        <taxon>Nitrosomonadaceae</taxon>
        <taxon>Nitrosomonas</taxon>
    </lineage>
</organism>
<dbReference type="Gene3D" id="1.20.1440.60">
    <property type="entry name" value="23S rRNA-intervening sequence"/>
    <property type="match status" value="1"/>
</dbReference>
<dbReference type="Pfam" id="PF05635">
    <property type="entry name" value="23S_rRNA_IVP"/>
    <property type="match status" value="1"/>
</dbReference>
<protein>
    <submittedName>
        <fullName evidence="1">Four helix bundle protein</fullName>
    </submittedName>
</protein>
<dbReference type="EMBL" id="CAJNAP010000055">
    <property type="protein sequence ID" value="CAE6519236.1"/>
    <property type="molecule type" value="Genomic_DNA"/>
</dbReference>
<dbReference type="AlphaFoldDB" id="A0A8H8Z3H6"/>
<dbReference type="CDD" id="cd16377">
    <property type="entry name" value="23S_rRNA_IVP_like"/>
    <property type="match status" value="1"/>
</dbReference>
<proteinExistence type="predicted"/>
<dbReference type="SUPFAM" id="SSF158446">
    <property type="entry name" value="IVS-encoded protein-like"/>
    <property type="match status" value="1"/>
</dbReference>
<comment type="caution">
    <text evidence="1">The sequence shown here is derived from an EMBL/GenBank/DDBJ whole genome shotgun (WGS) entry which is preliminary data.</text>
</comment>
<dbReference type="InterPro" id="IPR036583">
    <property type="entry name" value="23S_rRNA_IVS_sf"/>
</dbReference>